<proteinExistence type="predicted"/>
<feature type="compositionally biased region" description="Basic and acidic residues" evidence="1">
    <location>
        <begin position="571"/>
        <end position="580"/>
    </location>
</feature>
<evidence type="ECO:0000313" key="2">
    <source>
        <dbReference type="EMBL" id="KAK4009560.1"/>
    </source>
</evidence>
<gene>
    <name evidence="2" type="ORF">OUZ56_018694</name>
</gene>
<protein>
    <submittedName>
        <fullName evidence="2">Uncharacterized protein</fullName>
    </submittedName>
</protein>
<evidence type="ECO:0000313" key="3">
    <source>
        <dbReference type="Proteomes" id="UP001234178"/>
    </source>
</evidence>
<comment type="caution">
    <text evidence="2">The sequence shown here is derived from an EMBL/GenBank/DDBJ whole genome shotgun (WGS) entry which is preliminary data.</text>
</comment>
<accession>A0ABQ9Z9J0</accession>
<keyword evidence="3" id="KW-1185">Reference proteome</keyword>
<feature type="region of interest" description="Disordered" evidence="1">
    <location>
        <begin position="553"/>
        <end position="580"/>
    </location>
</feature>
<feature type="region of interest" description="Disordered" evidence="1">
    <location>
        <begin position="85"/>
        <end position="147"/>
    </location>
</feature>
<name>A0ABQ9Z9J0_9CRUS</name>
<evidence type="ECO:0000256" key="1">
    <source>
        <dbReference type="SAM" id="MobiDB-lite"/>
    </source>
</evidence>
<dbReference type="Proteomes" id="UP001234178">
    <property type="component" value="Unassembled WGS sequence"/>
</dbReference>
<organism evidence="2 3">
    <name type="scientific">Daphnia magna</name>
    <dbReference type="NCBI Taxonomy" id="35525"/>
    <lineage>
        <taxon>Eukaryota</taxon>
        <taxon>Metazoa</taxon>
        <taxon>Ecdysozoa</taxon>
        <taxon>Arthropoda</taxon>
        <taxon>Crustacea</taxon>
        <taxon>Branchiopoda</taxon>
        <taxon>Diplostraca</taxon>
        <taxon>Cladocera</taxon>
        <taxon>Anomopoda</taxon>
        <taxon>Daphniidae</taxon>
        <taxon>Daphnia</taxon>
    </lineage>
</organism>
<dbReference type="EMBL" id="JAOYFB010000003">
    <property type="protein sequence ID" value="KAK4009560.1"/>
    <property type="molecule type" value="Genomic_DNA"/>
</dbReference>
<reference evidence="2 3" key="1">
    <citation type="journal article" date="2023" name="Nucleic Acids Res.">
        <title>The hologenome of Daphnia magna reveals possible DNA methylation and microbiome-mediated evolution of the host genome.</title>
        <authorList>
            <person name="Chaturvedi A."/>
            <person name="Li X."/>
            <person name="Dhandapani V."/>
            <person name="Marshall H."/>
            <person name="Kissane S."/>
            <person name="Cuenca-Cambronero M."/>
            <person name="Asole G."/>
            <person name="Calvet F."/>
            <person name="Ruiz-Romero M."/>
            <person name="Marangio P."/>
            <person name="Guigo R."/>
            <person name="Rago D."/>
            <person name="Mirbahai L."/>
            <person name="Eastwood N."/>
            <person name="Colbourne J.K."/>
            <person name="Zhou J."/>
            <person name="Mallon E."/>
            <person name="Orsini L."/>
        </authorList>
    </citation>
    <scope>NUCLEOTIDE SEQUENCE [LARGE SCALE GENOMIC DNA]</scope>
    <source>
        <strain evidence="2">LRV0_1</strain>
    </source>
</reference>
<sequence length="580" mass="62219">MSAASIESSASPRQHRHLGLVAIHAEDRIADDADLAIPLAGIDQRSIDSRNVAMRRTHVAGARKPRAVDQAGVVQLVADQRVVAAKQGPQASRDSPPSRWRTAAPVRGRSNRPAPLRASRARRCSRRSMPPAAAGADPGQRGTTGLSHPRIAGQAEIIIAAEADAGLAADGQPHTVAASSMTRAPVKIGSAQLLQLAVQAGIEQRTAVDRRHPRAAAFIRRNRTSGHRRLPLRRGGGGRDGPCHRPAAGCSCRAWSAARDHGVLRVGGGQQALAVEDRIGASEEAQRLGFVAHLGAAGRQPHVALRHQDASHGDGAHEIQRIERRRIGQRRALDRDQFVDRHRFRMLRQIGQRAQEFDPVGLRLAHADDAAAADLDAGVADVGQRFQAVLVGTGRDDLAVELRRGVEIVVVVIEAGRLQGLGLPRFEHAEGDAGFQPQRLHLADHLRHLLDVLVLRRTPGRAHAEAGRAVGAGILGGLNDLGERHQLLGLQAGAEAGALRAVRAIFRAGARLDRQQGGQLHGVRIEMRAMNRLRPEQQVVERQREQRFDFSAGPVIANGPANRSGRAAGRLGERHGGIGR</sequence>